<protein>
    <recommendedName>
        <fullName evidence="3">GNAT family N-acetyltransferase</fullName>
    </recommendedName>
</protein>
<sequence>MELRSLPREQVMQAWPDIAPVLAKIVGKDGREDLLDVAGSLLKGEYHALIVVDDAGAIACVCVAQFCEYRAGKVCHIVYIAGNRLTGWLQFVDSICEWCKAQGCISVEGTGRAGWERVLHPRGFTRMSSTIRKRL</sequence>
<name>A0A176WWV8_AGRTU</name>
<accession>A0A176WWV8</accession>
<dbReference type="EMBL" id="LXPS01000039">
    <property type="protein sequence ID" value="OAE37639.1"/>
    <property type="molecule type" value="Genomic_DNA"/>
</dbReference>
<dbReference type="Proteomes" id="UP000077098">
    <property type="component" value="Unassembled WGS sequence"/>
</dbReference>
<organism evidence="1 2">
    <name type="scientific">Agrobacterium tumefaciens</name>
    <dbReference type="NCBI Taxonomy" id="358"/>
    <lineage>
        <taxon>Bacteria</taxon>
        <taxon>Pseudomonadati</taxon>
        <taxon>Pseudomonadota</taxon>
        <taxon>Alphaproteobacteria</taxon>
        <taxon>Hyphomicrobiales</taxon>
        <taxon>Rhizobiaceae</taxon>
        <taxon>Rhizobium/Agrobacterium group</taxon>
        <taxon>Agrobacterium</taxon>
        <taxon>Agrobacterium tumefaciens complex</taxon>
    </lineage>
</organism>
<evidence type="ECO:0008006" key="3">
    <source>
        <dbReference type="Google" id="ProtNLM"/>
    </source>
</evidence>
<comment type="caution">
    <text evidence="1">The sequence shown here is derived from an EMBL/GenBank/DDBJ whole genome shotgun (WGS) entry which is preliminary data.</text>
</comment>
<evidence type="ECO:0000313" key="1">
    <source>
        <dbReference type="EMBL" id="OAE37639.1"/>
    </source>
</evidence>
<dbReference type="AlphaFoldDB" id="A0A176WWV8"/>
<reference evidence="1 2" key="1">
    <citation type="submission" date="2016-05" db="EMBL/GenBank/DDBJ databases">
        <authorList>
            <person name="Lavstsen T."/>
            <person name="Jespersen J.S."/>
        </authorList>
    </citation>
    <scope>NUCLEOTIDE SEQUENCE [LARGE SCALE GENOMIC DNA]</scope>
    <source>
        <strain evidence="1 2">KCJ1736</strain>
    </source>
</reference>
<evidence type="ECO:0000313" key="2">
    <source>
        <dbReference type="Proteomes" id="UP000077098"/>
    </source>
</evidence>
<gene>
    <name evidence="1" type="ORF">A7J57_08660</name>
</gene>
<proteinExistence type="predicted"/>